<sequence>MFLRGKVNLLAALLLLALPIFALPAGAAAAALSGRVVVIDPGHGGNDPGGVNPELGLHEKYVNLAVARRLQRMLMDAGAMALLTHNDTETAELSAGGLKLPYFSLRRRAALANAAAADAFISIHTNCFPNPRRRGAEVFYHPGSAKGALLAAAIREQLAGIAGGEGCTCRAASYYVLNQTAMPAVLVELGYLTCASEAARLLDTAYQERLARAIFLGISRYFQAEAAPALANGGLRPRHKAQLAIVIDDFAGATKNGTRAFFALGKPLTFAVMPNFPDSASIAQRAVRQGYQVLVHLPMEPFRGKASHLGPGTIYVHLSDAEIEQRVHRAIASVPGAVGINNHMGSRATSDARVMRAVLRAVKAHGMFFLDSRTTDRSVACDVAAELGVPCGKRDYFLDNVNNIGYIKEQLREAARLAQKRGSAVAIGHVGTTGANTARAIREMIPELEAQGIEFVYLSNIIFQQQRSMTGER</sequence>
<dbReference type="EMBL" id="RKRE01000003">
    <property type="protein sequence ID" value="RPF42994.1"/>
    <property type="molecule type" value="Genomic_DNA"/>
</dbReference>
<evidence type="ECO:0000256" key="1">
    <source>
        <dbReference type="SAM" id="SignalP"/>
    </source>
</evidence>
<feature type="signal peptide" evidence="1">
    <location>
        <begin position="1"/>
        <end position="27"/>
    </location>
</feature>
<keyword evidence="4" id="KW-1185">Reference proteome</keyword>
<proteinExistence type="predicted"/>
<accession>A0A3N5AEC4</accession>
<evidence type="ECO:0000259" key="2">
    <source>
        <dbReference type="SMART" id="SM00646"/>
    </source>
</evidence>
<dbReference type="GO" id="GO:0009253">
    <property type="term" value="P:peptidoglycan catabolic process"/>
    <property type="evidence" value="ECO:0007669"/>
    <property type="project" value="InterPro"/>
</dbReference>
<organism evidence="3 4">
    <name type="scientific">Thermodesulfitimonas autotrophica</name>
    <dbReference type="NCBI Taxonomy" id="1894989"/>
    <lineage>
        <taxon>Bacteria</taxon>
        <taxon>Bacillati</taxon>
        <taxon>Bacillota</taxon>
        <taxon>Clostridia</taxon>
        <taxon>Thermoanaerobacterales</taxon>
        <taxon>Thermoanaerobacteraceae</taxon>
        <taxon>Thermodesulfitimonas</taxon>
    </lineage>
</organism>
<feature type="domain" description="MurNAc-LAA" evidence="2">
    <location>
        <begin position="109"/>
        <end position="219"/>
    </location>
</feature>
<dbReference type="InterPro" id="IPR011330">
    <property type="entry name" value="Glyco_hydro/deAcase_b/a-brl"/>
</dbReference>
<dbReference type="SUPFAM" id="SSF53187">
    <property type="entry name" value="Zn-dependent exopeptidases"/>
    <property type="match status" value="1"/>
</dbReference>
<dbReference type="SMART" id="SM00646">
    <property type="entry name" value="Ami_3"/>
    <property type="match status" value="1"/>
</dbReference>
<keyword evidence="1" id="KW-0732">Signal</keyword>
<dbReference type="OrthoDB" id="9772024at2"/>
<dbReference type="PANTHER" id="PTHR30105:SF2">
    <property type="entry name" value="DIVERGENT POLYSACCHARIDE DEACETYLASE SUPERFAMILY"/>
    <property type="match status" value="1"/>
</dbReference>
<dbReference type="Pfam" id="PF01520">
    <property type="entry name" value="Amidase_3"/>
    <property type="match status" value="1"/>
</dbReference>
<dbReference type="SUPFAM" id="SSF88713">
    <property type="entry name" value="Glycoside hydrolase/deacetylase"/>
    <property type="match status" value="1"/>
</dbReference>
<dbReference type="Gene3D" id="3.20.20.370">
    <property type="entry name" value="Glycoside hydrolase/deacetylase"/>
    <property type="match status" value="1"/>
</dbReference>
<dbReference type="CDD" id="cd02696">
    <property type="entry name" value="MurNAc-LAA"/>
    <property type="match status" value="1"/>
</dbReference>
<dbReference type="Proteomes" id="UP000282654">
    <property type="component" value="Unassembled WGS sequence"/>
</dbReference>
<dbReference type="GO" id="GO:0005975">
    <property type="term" value="P:carbohydrate metabolic process"/>
    <property type="evidence" value="ECO:0007669"/>
    <property type="project" value="InterPro"/>
</dbReference>
<gene>
    <name evidence="3" type="ORF">EDD75_2112</name>
</gene>
<evidence type="ECO:0000313" key="3">
    <source>
        <dbReference type="EMBL" id="RPF42994.1"/>
    </source>
</evidence>
<protein>
    <recommendedName>
        <fullName evidence="2">MurNAc-LAA domain-containing protein</fullName>
    </recommendedName>
</protein>
<dbReference type="PANTHER" id="PTHR30105">
    <property type="entry name" value="UNCHARACTERIZED YIBQ-RELATED"/>
    <property type="match status" value="1"/>
</dbReference>
<dbReference type="AlphaFoldDB" id="A0A3N5AEC4"/>
<reference evidence="3 4" key="1">
    <citation type="submission" date="2018-11" db="EMBL/GenBank/DDBJ databases">
        <title>Genomic Encyclopedia of Type Strains, Phase IV (KMG-IV): sequencing the most valuable type-strain genomes for metagenomic binning, comparative biology and taxonomic classification.</title>
        <authorList>
            <person name="Goeker M."/>
        </authorList>
    </citation>
    <scope>NUCLEOTIDE SEQUENCE [LARGE SCALE GENOMIC DNA]</scope>
    <source>
        <strain evidence="3 4">DSM 102936</strain>
    </source>
</reference>
<dbReference type="Pfam" id="PF04748">
    <property type="entry name" value="Polysacc_deac_2"/>
    <property type="match status" value="1"/>
</dbReference>
<name>A0A3N5AEC4_9THEO</name>
<evidence type="ECO:0000313" key="4">
    <source>
        <dbReference type="Proteomes" id="UP000282654"/>
    </source>
</evidence>
<comment type="caution">
    <text evidence="3">The sequence shown here is derived from an EMBL/GenBank/DDBJ whole genome shotgun (WGS) entry which is preliminary data.</text>
</comment>
<dbReference type="CDD" id="cd10936">
    <property type="entry name" value="CE4_DAC2"/>
    <property type="match status" value="1"/>
</dbReference>
<feature type="chain" id="PRO_5018216227" description="MurNAc-LAA domain-containing protein" evidence="1">
    <location>
        <begin position="28"/>
        <end position="473"/>
    </location>
</feature>
<dbReference type="InterPro" id="IPR002508">
    <property type="entry name" value="MurNAc-LAA_cat"/>
</dbReference>
<dbReference type="RefSeq" id="WP_123931781.1">
    <property type="nucleotide sequence ID" value="NZ_RKRE01000003.1"/>
</dbReference>
<dbReference type="InterPro" id="IPR006837">
    <property type="entry name" value="Divergent_DAC"/>
</dbReference>
<dbReference type="GO" id="GO:0008745">
    <property type="term" value="F:N-acetylmuramoyl-L-alanine amidase activity"/>
    <property type="evidence" value="ECO:0007669"/>
    <property type="project" value="InterPro"/>
</dbReference>
<dbReference type="Gene3D" id="3.40.630.40">
    <property type="entry name" value="Zn-dependent exopeptidases"/>
    <property type="match status" value="1"/>
</dbReference>